<name>A0ABU0BD86_9HYPH</name>
<dbReference type="Pfam" id="PF19040">
    <property type="entry name" value="SGNH"/>
    <property type="match status" value="1"/>
</dbReference>
<reference evidence="5 6" key="1">
    <citation type="submission" date="2023-07" db="EMBL/GenBank/DDBJ databases">
        <title>Genomic Encyclopedia of Type Strains, Phase IV (KMG-IV): sequencing the most valuable type-strain genomes for metagenomic binning, comparative biology and taxonomic classification.</title>
        <authorList>
            <person name="Goeker M."/>
        </authorList>
    </citation>
    <scope>NUCLEOTIDE SEQUENCE [LARGE SCALE GENOMIC DNA]</scope>
    <source>
        <strain evidence="5 6">DSM 2457</strain>
    </source>
</reference>
<feature type="transmembrane region" description="Helical" evidence="2">
    <location>
        <begin position="311"/>
        <end position="329"/>
    </location>
</feature>
<keyword evidence="2" id="KW-0472">Membrane</keyword>
<feature type="transmembrane region" description="Helical" evidence="2">
    <location>
        <begin position="76"/>
        <end position="96"/>
    </location>
</feature>
<dbReference type="PANTHER" id="PTHR23028">
    <property type="entry name" value="ACETYLTRANSFERASE"/>
    <property type="match status" value="1"/>
</dbReference>
<proteinExistence type="predicted"/>
<feature type="transmembrane region" description="Helical" evidence="2">
    <location>
        <begin position="349"/>
        <end position="368"/>
    </location>
</feature>
<sequence>MHHPLRYRAHIDGLRAIAVLGVVLFHFGAHWLPGGFIGVDVFFVISGFLIAKSLYAEVDAGSFSILGFYERRMRRIAPAFFAVTAATSLCAFLIFFPNPLMTYGRSLIWAVLAFGNVYFYLRTDYFGPSAEETPLLHYWSLGVEEQFYFLFPGLLLFIARFAPKARAKLVLGLLAVSLIACEIVRPFNPAAAFYLLPFRAFELLIGAALALPGVRFPESAKAGGTAMAAGLALILAGMLLITEHAPFPGVLALVPCLGAALAIWGGERVMSLPARLMGVAPLVFFGAISYSLYLVHWPIVVFARPLLPNLPAPAFLLGGVALSTLLGWLSWRFVEQPVRQNRARFSRRWVFGGTAVGGALLIAFGTAASDTRGFPGRLAPEIQRVLSYTRYPFREVVRDGTCFINGNRPREAPAPECLPQTHPSLVLWGSSHVAQFIGSLEPIGKAHGYAVGQMTGAACLPLVDVPSSPMCDKLNRFAFDWLLAHKPNILVIGGDTLVSKDHFRQLDAQLAQLHAAGIRVILLGPVPQFSRPAPEILAERMYRNEPSRLADDDLTEGTHRADRLMREHFAGNPNVTFVSILNSMCPEGNCPMTVDGVPLQFDLSHFTRAGVAYYGDRLGALIFGEISAGETSADNTPPGEASAGAPAP</sequence>
<feature type="region of interest" description="Disordered" evidence="1">
    <location>
        <begin position="629"/>
        <end position="648"/>
    </location>
</feature>
<dbReference type="Pfam" id="PF01757">
    <property type="entry name" value="Acyl_transf_3"/>
    <property type="match status" value="1"/>
</dbReference>
<dbReference type="InterPro" id="IPR043968">
    <property type="entry name" value="SGNH"/>
</dbReference>
<dbReference type="InterPro" id="IPR050879">
    <property type="entry name" value="Acyltransferase_3"/>
</dbReference>
<feature type="transmembrane region" description="Helical" evidence="2">
    <location>
        <begin position="276"/>
        <end position="299"/>
    </location>
</feature>
<feature type="transmembrane region" description="Helical" evidence="2">
    <location>
        <begin position="247"/>
        <end position="264"/>
    </location>
</feature>
<dbReference type="RefSeq" id="WP_307020284.1">
    <property type="nucleotide sequence ID" value="NZ_JAUSUI010000005.1"/>
</dbReference>
<feature type="transmembrane region" description="Helical" evidence="2">
    <location>
        <begin position="169"/>
        <end position="187"/>
    </location>
</feature>
<dbReference type="InterPro" id="IPR002656">
    <property type="entry name" value="Acyl_transf_3_dom"/>
</dbReference>
<evidence type="ECO:0000256" key="1">
    <source>
        <dbReference type="SAM" id="MobiDB-lite"/>
    </source>
</evidence>
<keyword evidence="6" id="KW-1185">Reference proteome</keyword>
<evidence type="ECO:0000256" key="2">
    <source>
        <dbReference type="SAM" id="Phobius"/>
    </source>
</evidence>
<feature type="transmembrane region" description="Helical" evidence="2">
    <location>
        <begin position="193"/>
        <end position="211"/>
    </location>
</feature>
<organism evidence="5 6">
    <name type="scientific">Ancylobacter polymorphus</name>
    <dbReference type="NCBI Taxonomy" id="223390"/>
    <lineage>
        <taxon>Bacteria</taxon>
        <taxon>Pseudomonadati</taxon>
        <taxon>Pseudomonadota</taxon>
        <taxon>Alphaproteobacteria</taxon>
        <taxon>Hyphomicrobiales</taxon>
        <taxon>Xanthobacteraceae</taxon>
        <taxon>Ancylobacter</taxon>
    </lineage>
</organism>
<dbReference type="Proteomes" id="UP001224682">
    <property type="component" value="Unassembled WGS sequence"/>
</dbReference>
<dbReference type="EMBL" id="JAUSUI010000005">
    <property type="protein sequence ID" value="MDQ0303574.1"/>
    <property type="molecule type" value="Genomic_DNA"/>
</dbReference>
<keyword evidence="2" id="KW-0812">Transmembrane</keyword>
<evidence type="ECO:0000259" key="4">
    <source>
        <dbReference type="Pfam" id="PF19040"/>
    </source>
</evidence>
<dbReference type="SUPFAM" id="SSF52266">
    <property type="entry name" value="SGNH hydrolase"/>
    <property type="match status" value="1"/>
</dbReference>
<gene>
    <name evidence="5" type="ORF">J2S75_002608</name>
</gene>
<feature type="domain" description="Acyltransferase 3" evidence="3">
    <location>
        <begin position="11"/>
        <end position="331"/>
    </location>
</feature>
<feature type="transmembrane region" description="Helical" evidence="2">
    <location>
        <begin position="223"/>
        <end position="241"/>
    </location>
</feature>
<accession>A0ABU0BD86</accession>
<evidence type="ECO:0000259" key="3">
    <source>
        <dbReference type="Pfam" id="PF01757"/>
    </source>
</evidence>
<feature type="domain" description="SGNH" evidence="4">
    <location>
        <begin position="414"/>
        <end position="617"/>
    </location>
</feature>
<evidence type="ECO:0000313" key="5">
    <source>
        <dbReference type="EMBL" id="MDQ0303574.1"/>
    </source>
</evidence>
<feature type="compositionally biased region" description="Low complexity" evidence="1">
    <location>
        <begin position="637"/>
        <end position="648"/>
    </location>
</feature>
<protein>
    <submittedName>
        <fullName evidence="5">Peptidoglycan/LPS O-acetylase OafA/YrhL</fullName>
    </submittedName>
</protein>
<dbReference type="PANTHER" id="PTHR23028:SF53">
    <property type="entry name" value="ACYL_TRANSF_3 DOMAIN-CONTAINING PROTEIN"/>
    <property type="match status" value="1"/>
</dbReference>
<comment type="caution">
    <text evidence="5">The sequence shown here is derived from an EMBL/GenBank/DDBJ whole genome shotgun (WGS) entry which is preliminary data.</text>
</comment>
<evidence type="ECO:0000313" key="6">
    <source>
        <dbReference type="Proteomes" id="UP001224682"/>
    </source>
</evidence>
<feature type="transmembrane region" description="Helical" evidence="2">
    <location>
        <begin position="12"/>
        <end position="29"/>
    </location>
</feature>
<feature type="transmembrane region" description="Helical" evidence="2">
    <location>
        <begin position="35"/>
        <end position="55"/>
    </location>
</feature>
<keyword evidence="2" id="KW-1133">Transmembrane helix</keyword>